<keyword evidence="3" id="KW-1185">Reference proteome</keyword>
<evidence type="ECO:0000256" key="1">
    <source>
        <dbReference type="SAM" id="Coils"/>
    </source>
</evidence>
<dbReference type="KEGG" id="dku:Desku_2212"/>
<gene>
    <name evidence="2" type="ordered locus">Desku_2212</name>
</gene>
<dbReference type="Gene3D" id="1.10.10.10">
    <property type="entry name" value="Winged helix-like DNA-binding domain superfamily/Winged helix DNA-binding domain"/>
    <property type="match status" value="1"/>
</dbReference>
<organism evidence="2 3">
    <name type="scientific">Desulfofundulus kuznetsovii (strain DSM 6115 / VKM B-1805 / 17)</name>
    <name type="common">Desulfotomaculum kuznetsovii</name>
    <dbReference type="NCBI Taxonomy" id="760568"/>
    <lineage>
        <taxon>Bacteria</taxon>
        <taxon>Bacillati</taxon>
        <taxon>Bacillota</taxon>
        <taxon>Clostridia</taxon>
        <taxon>Eubacteriales</taxon>
        <taxon>Peptococcaceae</taxon>
        <taxon>Desulfofundulus</taxon>
    </lineage>
</organism>
<proteinExistence type="predicted"/>
<name>A0AAU8PCF0_DESK7</name>
<dbReference type="EMBL" id="CP002770">
    <property type="protein sequence ID" value="AEG15751.1"/>
    <property type="molecule type" value="Genomic_DNA"/>
</dbReference>
<feature type="coiled-coil region" evidence="1">
    <location>
        <begin position="57"/>
        <end position="84"/>
    </location>
</feature>
<protein>
    <submittedName>
        <fullName evidence="2">Transposase IS3/IS911 family protein</fullName>
    </submittedName>
</protein>
<reference evidence="3" key="1">
    <citation type="submission" date="2011-05" db="EMBL/GenBank/DDBJ databases">
        <title>Complete sequence of Desulfotomaculum kuznetsovii DSM 6115.</title>
        <authorList>
            <person name="Lucas S."/>
            <person name="Han J."/>
            <person name="Lapidus A."/>
            <person name="Cheng J.-F."/>
            <person name="Goodwin L."/>
            <person name="Pitluck S."/>
            <person name="Peters L."/>
            <person name="Mikhailova N."/>
            <person name="Lu M."/>
            <person name="Saunders E."/>
            <person name="Han C."/>
            <person name="Tapia R."/>
            <person name="Land M."/>
            <person name="Hauser L."/>
            <person name="Kyrpides N."/>
            <person name="Ivanova N."/>
            <person name="Pagani I."/>
            <person name="Nazina T."/>
            <person name="Ivanova A."/>
            <person name="Parshina S."/>
            <person name="Kuever J."/>
            <person name="Muyzer G."/>
            <person name="Plugge C."/>
            <person name="Stams A."/>
            <person name="Woyke T."/>
        </authorList>
    </citation>
    <scope>NUCLEOTIDE SEQUENCE [LARGE SCALE GENOMIC DNA]</scope>
    <source>
        <strain evidence="3">DSM 6115 / VKM B-1805 / 17</strain>
    </source>
</reference>
<dbReference type="InterPro" id="IPR002514">
    <property type="entry name" value="Transposase_8"/>
</dbReference>
<keyword evidence="1" id="KW-0175">Coiled coil</keyword>
<dbReference type="Proteomes" id="UP000009229">
    <property type="component" value="Chromosome"/>
</dbReference>
<dbReference type="InterPro" id="IPR009057">
    <property type="entry name" value="Homeodomain-like_sf"/>
</dbReference>
<dbReference type="SUPFAM" id="SSF46689">
    <property type="entry name" value="Homeodomain-like"/>
    <property type="match status" value="1"/>
</dbReference>
<evidence type="ECO:0000313" key="2">
    <source>
        <dbReference type="EMBL" id="AEG15751.1"/>
    </source>
</evidence>
<dbReference type="GO" id="GO:0006313">
    <property type="term" value="P:DNA transposition"/>
    <property type="evidence" value="ECO:0007669"/>
    <property type="project" value="InterPro"/>
</dbReference>
<sequence>MSVRKQYSPEFKSKIVLEILKEEKTLSQLSSEYGVHTTQLKNWKKEVLENLPQLFDKRNIEAMKKDYEKQIQDLYAEIGRLTTQLSWLKKKSGIQHDP</sequence>
<dbReference type="GO" id="GO:0004803">
    <property type="term" value="F:transposase activity"/>
    <property type="evidence" value="ECO:0007669"/>
    <property type="project" value="InterPro"/>
</dbReference>
<accession>A0AAU8PCF0</accession>
<dbReference type="GO" id="GO:0003677">
    <property type="term" value="F:DNA binding"/>
    <property type="evidence" value="ECO:0007669"/>
    <property type="project" value="InterPro"/>
</dbReference>
<dbReference type="InterPro" id="IPR036388">
    <property type="entry name" value="WH-like_DNA-bd_sf"/>
</dbReference>
<evidence type="ECO:0000313" key="3">
    <source>
        <dbReference type="Proteomes" id="UP000009229"/>
    </source>
</evidence>
<dbReference type="Pfam" id="PF01527">
    <property type="entry name" value="HTH_Tnp_1"/>
    <property type="match status" value="1"/>
</dbReference>
<dbReference type="AlphaFoldDB" id="A0AAU8PCF0"/>